<dbReference type="InterPro" id="IPR003439">
    <property type="entry name" value="ABC_transporter-like_ATP-bd"/>
</dbReference>
<proteinExistence type="predicted"/>
<dbReference type="PROSITE" id="PS00211">
    <property type="entry name" value="ABC_TRANSPORTER_1"/>
    <property type="match status" value="2"/>
</dbReference>
<dbReference type="PANTHER" id="PTHR19211">
    <property type="entry name" value="ATP-BINDING TRANSPORT PROTEIN-RELATED"/>
    <property type="match status" value="1"/>
</dbReference>
<dbReference type="SUPFAM" id="SSF52540">
    <property type="entry name" value="P-loop containing nucleoside triphosphate hydrolases"/>
    <property type="match status" value="2"/>
</dbReference>
<evidence type="ECO:0000256" key="2">
    <source>
        <dbReference type="ARBA" id="ARBA00022741"/>
    </source>
</evidence>
<dbReference type="PANTHER" id="PTHR19211:SF14">
    <property type="entry name" value="ATP-BINDING CASSETTE SUB-FAMILY F MEMBER 1"/>
    <property type="match status" value="1"/>
</dbReference>
<protein>
    <submittedName>
        <fullName evidence="6">ATP-binding cassette domain-containing protein</fullName>
    </submittedName>
</protein>
<dbReference type="Proteomes" id="UP000441389">
    <property type="component" value="Unassembled WGS sequence"/>
</dbReference>
<organism evidence="6 7">
    <name type="scientific">Sphingomonas horti</name>
    <dbReference type="NCBI Taxonomy" id="2682842"/>
    <lineage>
        <taxon>Bacteria</taxon>
        <taxon>Pseudomonadati</taxon>
        <taxon>Pseudomonadota</taxon>
        <taxon>Alphaproteobacteria</taxon>
        <taxon>Sphingomonadales</taxon>
        <taxon>Sphingomonadaceae</taxon>
        <taxon>Sphingomonas</taxon>
    </lineage>
</organism>
<dbReference type="InterPro" id="IPR050611">
    <property type="entry name" value="ABCF"/>
</dbReference>
<evidence type="ECO:0000313" key="7">
    <source>
        <dbReference type="Proteomes" id="UP000441389"/>
    </source>
</evidence>
<keyword evidence="1" id="KW-0677">Repeat</keyword>
<dbReference type="InterPro" id="IPR027417">
    <property type="entry name" value="P-loop_NTPase"/>
</dbReference>
<sequence>MLNLSDITVRLGGRTILDGATAALPPKSRVGLIGRNGAGKTTLVRVIAGMLEPDMGAAEMPRGARLGYIAQDAPAGSATPLETVLAADTERARLLAEAETSHDPDRLGEVHERLNAISAHSAPARAARILVGLGFDEEAQQRPLDSFSGGWRMRVALASLLFSAPDLLLLDEPSNHLDLEAVLWLEDFLKSYPATILIVSHERDFLNKVVDHILHLDRGKLTLYPGGYDAFERQRAERQAQLASARAKQQAEREKLQDYIARNSARASTAKQAQSRVKALARMQPIAELLDDASLSFDFPSPAALRPPLITLDMAEVGYGDTAVLKRLNLRIDPDDRVALLGRNGNGKTTLARLLAAQLAPMAGAMNASGKMRVGYFTQYQVEELDSADTPLAHMTRAMGGATPSAVRAQLGRFGFSGPKATTEVGKLSGGERARLALALITRDAPHLLILDEPTNHLDVDAREALIQALNGYSGAVLIVSHDRHMLEMTADRLVLVDQGMAREFDGSLDDYVALILAGDAEESGRAEAKASRKDARRAAAEAREQTKALRSRVRQAEAELARLTAERSAIDLAMFDPKAADPKLANRSMTELMKHRAGIEAQIEAAEAAWLEASGSLEDLAA</sequence>
<keyword evidence="7" id="KW-1185">Reference proteome</keyword>
<keyword evidence="4" id="KW-0175">Coiled coil</keyword>
<evidence type="ECO:0000313" key="6">
    <source>
        <dbReference type="EMBL" id="MVO77609.1"/>
    </source>
</evidence>
<dbReference type="PROSITE" id="PS50893">
    <property type="entry name" value="ABC_TRANSPORTER_2"/>
    <property type="match status" value="2"/>
</dbReference>
<feature type="domain" description="ABC transporter" evidence="5">
    <location>
        <begin position="2"/>
        <end position="243"/>
    </location>
</feature>
<dbReference type="CDD" id="cd03221">
    <property type="entry name" value="ABCF_EF-3"/>
    <property type="match status" value="2"/>
</dbReference>
<dbReference type="Pfam" id="PF12848">
    <property type="entry name" value="ABC_tran_Xtn"/>
    <property type="match status" value="1"/>
</dbReference>
<dbReference type="Pfam" id="PF00005">
    <property type="entry name" value="ABC_tran"/>
    <property type="match status" value="2"/>
</dbReference>
<dbReference type="FunFam" id="3.40.50.300:FF:000011">
    <property type="entry name" value="Putative ABC transporter ATP-binding component"/>
    <property type="match status" value="1"/>
</dbReference>
<dbReference type="RefSeq" id="WP_157026584.1">
    <property type="nucleotide sequence ID" value="NZ_WQMS01000007.1"/>
</dbReference>
<reference evidence="6 7" key="1">
    <citation type="submission" date="2019-12" db="EMBL/GenBank/DDBJ databases">
        <authorList>
            <person name="Huq M.A."/>
        </authorList>
    </citation>
    <scope>NUCLEOTIDE SEQUENCE [LARGE SCALE GENOMIC DNA]</scope>
    <source>
        <strain evidence="6 7">MAH-20</strain>
    </source>
</reference>
<evidence type="ECO:0000256" key="1">
    <source>
        <dbReference type="ARBA" id="ARBA00022737"/>
    </source>
</evidence>
<dbReference type="AlphaFoldDB" id="A0A6I4IZC8"/>
<feature type="coiled-coil region" evidence="4">
    <location>
        <begin position="228"/>
        <end position="262"/>
    </location>
</feature>
<accession>A0A6I4IZC8</accession>
<name>A0A6I4IZC8_9SPHN</name>
<dbReference type="InterPro" id="IPR017871">
    <property type="entry name" value="ABC_transporter-like_CS"/>
</dbReference>
<gene>
    <name evidence="6" type="ORF">GON01_06630</name>
</gene>
<dbReference type="Gene3D" id="3.40.50.300">
    <property type="entry name" value="P-loop containing nucleotide triphosphate hydrolases"/>
    <property type="match status" value="2"/>
</dbReference>
<feature type="domain" description="ABC transporter" evidence="5">
    <location>
        <begin position="309"/>
        <end position="543"/>
    </location>
</feature>
<dbReference type="InterPro" id="IPR003593">
    <property type="entry name" value="AAA+_ATPase"/>
</dbReference>
<keyword evidence="3 6" id="KW-0067">ATP-binding</keyword>
<dbReference type="GO" id="GO:0016887">
    <property type="term" value="F:ATP hydrolysis activity"/>
    <property type="evidence" value="ECO:0007669"/>
    <property type="project" value="InterPro"/>
</dbReference>
<dbReference type="SMART" id="SM00382">
    <property type="entry name" value="AAA"/>
    <property type="match status" value="2"/>
</dbReference>
<keyword evidence="2" id="KW-0547">Nucleotide-binding</keyword>
<feature type="coiled-coil region" evidence="4">
    <location>
        <begin position="526"/>
        <end position="610"/>
    </location>
</feature>
<dbReference type="EMBL" id="WQMS01000007">
    <property type="protein sequence ID" value="MVO77609.1"/>
    <property type="molecule type" value="Genomic_DNA"/>
</dbReference>
<evidence type="ECO:0000256" key="3">
    <source>
        <dbReference type="ARBA" id="ARBA00022840"/>
    </source>
</evidence>
<comment type="caution">
    <text evidence="6">The sequence shown here is derived from an EMBL/GenBank/DDBJ whole genome shotgun (WGS) entry which is preliminary data.</text>
</comment>
<dbReference type="GO" id="GO:0005524">
    <property type="term" value="F:ATP binding"/>
    <property type="evidence" value="ECO:0007669"/>
    <property type="project" value="UniProtKB-KW"/>
</dbReference>
<evidence type="ECO:0000259" key="5">
    <source>
        <dbReference type="PROSITE" id="PS50893"/>
    </source>
</evidence>
<dbReference type="InterPro" id="IPR032781">
    <property type="entry name" value="ABC_tran_Xtn"/>
</dbReference>
<evidence type="ECO:0000256" key="4">
    <source>
        <dbReference type="SAM" id="Coils"/>
    </source>
</evidence>